<evidence type="ECO:0000259" key="2">
    <source>
        <dbReference type="Pfam" id="PF13401"/>
    </source>
</evidence>
<gene>
    <name evidence="3" type="ORF">GCM10007895_28290</name>
</gene>
<name>A0AA37RZM4_9GAMM</name>
<dbReference type="InterPro" id="IPR052026">
    <property type="entry name" value="ExeA_AAA_ATPase_DNA-bind"/>
</dbReference>
<dbReference type="Proteomes" id="UP001161422">
    <property type="component" value="Unassembled WGS sequence"/>
</dbReference>
<dbReference type="PANTHER" id="PTHR35894">
    <property type="entry name" value="GENERAL SECRETION PATHWAY PROTEIN A-RELATED"/>
    <property type="match status" value="1"/>
</dbReference>
<dbReference type="InterPro" id="IPR036680">
    <property type="entry name" value="SPOR-like_sf"/>
</dbReference>
<dbReference type="PANTHER" id="PTHR35894:SF5">
    <property type="entry name" value="MU-LIKE PROPHAGE FLUMU DNA TRANSPOSITION PROTEIN B"/>
    <property type="match status" value="1"/>
</dbReference>
<keyword evidence="4" id="KW-1185">Reference proteome</keyword>
<proteinExistence type="predicted"/>
<accession>A0AA37RZM4</accession>
<feature type="domain" description="ORC1/DEAH AAA+ ATPase" evidence="2">
    <location>
        <begin position="29"/>
        <end position="141"/>
    </location>
</feature>
<dbReference type="EMBL" id="BSNC01000006">
    <property type="protein sequence ID" value="GLP97522.1"/>
    <property type="molecule type" value="Genomic_DNA"/>
</dbReference>
<evidence type="ECO:0000313" key="3">
    <source>
        <dbReference type="EMBL" id="GLP97522.1"/>
    </source>
</evidence>
<dbReference type="GO" id="GO:0042834">
    <property type="term" value="F:peptidoglycan binding"/>
    <property type="evidence" value="ECO:0007669"/>
    <property type="project" value="InterPro"/>
</dbReference>
<evidence type="ECO:0000313" key="4">
    <source>
        <dbReference type="Proteomes" id="UP001161422"/>
    </source>
</evidence>
<feature type="region of interest" description="Disordered" evidence="1">
    <location>
        <begin position="340"/>
        <end position="360"/>
    </location>
</feature>
<sequence length="499" mass="52945">MMTAGESLLPSQSDILSRLLHGVQYCNEALLLVGPQGSGKSLIATQLLESCEHYNQAFVRCPEYMGAAELRQKIILQLFASAMFDDERPLAETLVELLGDASGTALLVIDDAQHLPIELQLELIEAARLSERGVGIRLVMVSDTRGHQALMSALPEHLTGWCLSMSVQALNHAERQQLFFGLYARTGRTPEFSREQAKQKLASLPGVAADVVELVQTAIHTPAAIAQNKGKLALGLGAAAATVVLALLGAGWFLQQDAKPESDVVSVEAAKPASRQEIAIETFSEETFSEDSPVAVEVVEAPEPELGDDSWIVISEPEVSPAEPEQQAIVSQSSQLAAAEGEAVAATSPGEPMSAQTTAQQDAIAASIELEQPSEAGVAVEEKTVVAEVKPAPATSTPVKSSSADDSQQAQSIPVQGYTIQLAVVGKASSLGPILKKLPHADQSYLLAQGERLVLTYGRFDSKELANTTAAELNLKSGTWVRPWSAYQGAKLADAAARQ</sequence>
<feature type="region of interest" description="Disordered" evidence="1">
    <location>
        <begin position="391"/>
        <end position="410"/>
    </location>
</feature>
<dbReference type="SUPFAM" id="SSF52540">
    <property type="entry name" value="P-loop containing nucleoside triphosphate hydrolases"/>
    <property type="match status" value="1"/>
</dbReference>
<organism evidence="3 4">
    <name type="scientific">Paraferrimonas sedimenticola</name>
    <dbReference type="NCBI Taxonomy" id="375674"/>
    <lineage>
        <taxon>Bacteria</taxon>
        <taxon>Pseudomonadati</taxon>
        <taxon>Pseudomonadota</taxon>
        <taxon>Gammaproteobacteria</taxon>
        <taxon>Alteromonadales</taxon>
        <taxon>Ferrimonadaceae</taxon>
        <taxon>Paraferrimonas</taxon>
    </lineage>
</organism>
<dbReference type="Pfam" id="PF13401">
    <property type="entry name" value="AAA_22"/>
    <property type="match status" value="1"/>
</dbReference>
<dbReference type="Gene3D" id="3.40.50.300">
    <property type="entry name" value="P-loop containing nucleotide triphosphate hydrolases"/>
    <property type="match status" value="1"/>
</dbReference>
<dbReference type="GO" id="GO:0016887">
    <property type="term" value="F:ATP hydrolysis activity"/>
    <property type="evidence" value="ECO:0007669"/>
    <property type="project" value="InterPro"/>
</dbReference>
<dbReference type="Gene3D" id="3.30.70.1070">
    <property type="entry name" value="Sporulation related repeat"/>
    <property type="match status" value="1"/>
</dbReference>
<comment type="caution">
    <text evidence="3">The sequence shown here is derived from an EMBL/GenBank/DDBJ whole genome shotgun (WGS) entry which is preliminary data.</text>
</comment>
<reference evidence="3" key="1">
    <citation type="journal article" date="2014" name="Int. J. Syst. Evol. Microbiol.">
        <title>Complete genome sequence of Corynebacterium casei LMG S-19264T (=DSM 44701T), isolated from a smear-ripened cheese.</title>
        <authorList>
            <consortium name="US DOE Joint Genome Institute (JGI-PGF)"/>
            <person name="Walter F."/>
            <person name="Albersmeier A."/>
            <person name="Kalinowski J."/>
            <person name="Ruckert C."/>
        </authorList>
    </citation>
    <scope>NUCLEOTIDE SEQUENCE</scope>
    <source>
        <strain evidence="3">NBRC 101628</strain>
    </source>
</reference>
<dbReference type="RefSeq" id="WP_095504639.1">
    <property type="nucleotide sequence ID" value="NZ_BSNC01000006.1"/>
</dbReference>
<reference evidence="3" key="2">
    <citation type="submission" date="2023-01" db="EMBL/GenBank/DDBJ databases">
        <title>Draft genome sequence of Paraferrimonas sedimenticola strain NBRC 101628.</title>
        <authorList>
            <person name="Sun Q."/>
            <person name="Mori K."/>
        </authorList>
    </citation>
    <scope>NUCLEOTIDE SEQUENCE</scope>
    <source>
        <strain evidence="3">NBRC 101628</strain>
    </source>
</reference>
<feature type="compositionally biased region" description="Low complexity" evidence="1">
    <location>
        <begin position="401"/>
        <end position="410"/>
    </location>
</feature>
<dbReference type="InterPro" id="IPR049945">
    <property type="entry name" value="AAA_22"/>
</dbReference>
<evidence type="ECO:0000256" key="1">
    <source>
        <dbReference type="SAM" id="MobiDB-lite"/>
    </source>
</evidence>
<dbReference type="CDD" id="cd00009">
    <property type="entry name" value="AAA"/>
    <property type="match status" value="1"/>
</dbReference>
<dbReference type="AlphaFoldDB" id="A0AA37RZM4"/>
<dbReference type="InterPro" id="IPR027417">
    <property type="entry name" value="P-loop_NTPase"/>
</dbReference>
<protein>
    <recommendedName>
        <fullName evidence="2">ORC1/DEAH AAA+ ATPase domain-containing protein</fullName>
    </recommendedName>
</protein>